<dbReference type="PANTHER" id="PTHR33841">
    <property type="entry name" value="DNA METHYLTRANSFERASE YEEA-RELATED"/>
    <property type="match status" value="1"/>
</dbReference>
<dbReference type="Pfam" id="PF13588">
    <property type="entry name" value="HSDR_N_2"/>
    <property type="match status" value="1"/>
</dbReference>
<gene>
    <name evidence="9" type="ORF">JMJ58_03670</name>
</gene>
<dbReference type="GeneID" id="62874192"/>
<dbReference type="RefSeq" id="WP_204748390.1">
    <property type="nucleotide sequence ID" value="NZ_CP069188.1"/>
</dbReference>
<dbReference type="KEGG" id="hsal:JMJ58_03670"/>
<feature type="domain" description="Type I restriction enzyme R protein N-terminal" evidence="8">
    <location>
        <begin position="55"/>
        <end position="129"/>
    </location>
</feature>
<dbReference type="AlphaFoldDB" id="A0A8T8E339"/>
<dbReference type="GO" id="GO:0003676">
    <property type="term" value="F:nucleic acid binding"/>
    <property type="evidence" value="ECO:0007669"/>
    <property type="project" value="InterPro"/>
</dbReference>
<keyword evidence="4" id="KW-0949">S-adenosyl-L-methionine</keyword>
<evidence type="ECO:0000259" key="8">
    <source>
        <dbReference type="Pfam" id="PF13588"/>
    </source>
</evidence>
<dbReference type="GO" id="GO:0006304">
    <property type="term" value="P:DNA modification"/>
    <property type="evidence" value="ECO:0007669"/>
    <property type="project" value="InterPro"/>
</dbReference>
<feature type="domain" description="Type II methyltransferase M.TaqI-like" evidence="7">
    <location>
        <begin position="472"/>
        <end position="662"/>
    </location>
</feature>
<dbReference type="GO" id="GO:0009007">
    <property type="term" value="F:site-specific DNA-methyltransferase (adenine-specific) activity"/>
    <property type="evidence" value="ECO:0007669"/>
    <property type="project" value="UniProtKB-EC"/>
</dbReference>
<comment type="catalytic activity">
    <reaction evidence="5">
        <text>a 2'-deoxyadenosine in DNA + S-adenosyl-L-methionine = an N(6)-methyl-2'-deoxyadenosine in DNA + S-adenosyl-L-homocysteine + H(+)</text>
        <dbReference type="Rhea" id="RHEA:15197"/>
        <dbReference type="Rhea" id="RHEA-COMP:12418"/>
        <dbReference type="Rhea" id="RHEA-COMP:12419"/>
        <dbReference type="ChEBI" id="CHEBI:15378"/>
        <dbReference type="ChEBI" id="CHEBI:57856"/>
        <dbReference type="ChEBI" id="CHEBI:59789"/>
        <dbReference type="ChEBI" id="CHEBI:90615"/>
        <dbReference type="ChEBI" id="CHEBI:90616"/>
        <dbReference type="EC" id="2.1.1.72"/>
    </reaction>
</comment>
<dbReference type="InterPro" id="IPR050953">
    <property type="entry name" value="N4_N6_ade-DNA_methylase"/>
</dbReference>
<protein>
    <recommendedName>
        <fullName evidence="1">site-specific DNA-methyltransferase (adenine-specific)</fullName>
        <ecNumber evidence="1">2.1.1.72</ecNumber>
    </recommendedName>
</protein>
<dbReference type="PROSITE" id="PS00092">
    <property type="entry name" value="N6_MTASE"/>
    <property type="match status" value="1"/>
</dbReference>
<dbReference type="Gene3D" id="3.40.50.150">
    <property type="entry name" value="Vaccinia Virus protein VP39"/>
    <property type="match status" value="1"/>
</dbReference>
<keyword evidence="2 9" id="KW-0489">Methyltransferase</keyword>
<evidence type="ECO:0000256" key="5">
    <source>
        <dbReference type="ARBA" id="ARBA00047942"/>
    </source>
</evidence>
<keyword evidence="6" id="KW-0175">Coiled coil</keyword>
<evidence type="ECO:0000259" key="7">
    <source>
        <dbReference type="Pfam" id="PF07669"/>
    </source>
</evidence>
<dbReference type="PRINTS" id="PR00507">
    <property type="entry name" value="N12N6MTFRASE"/>
</dbReference>
<evidence type="ECO:0000313" key="10">
    <source>
        <dbReference type="Proteomes" id="UP000637819"/>
    </source>
</evidence>
<dbReference type="EMBL" id="CP069188">
    <property type="protein sequence ID" value="QRV16007.1"/>
    <property type="molecule type" value="Genomic_DNA"/>
</dbReference>
<feature type="coiled-coil region" evidence="6">
    <location>
        <begin position="1114"/>
        <end position="1148"/>
    </location>
</feature>
<evidence type="ECO:0000256" key="3">
    <source>
        <dbReference type="ARBA" id="ARBA00022679"/>
    </source>
</evidence>
<sequence length="1168" mass="136345">MTSSVADLHQAFTDVHEEIRQEGSEFDFRYSLVDHLFTDALGWSRNVGEGHVNFEDEQKDLICYDDSEPPFPVIVCETKRPSHDLSLSDRDQLETYMVGVGSAAYGILTNGHSFQLYEYLNDDQTIRKVDGFDIGEIAETDVDNLSAAQEESLNQLSVLTQDRYVDLGAAEFFRQRYQEVPVEHQPGAEDEGYELFLDAVRDSLDELTEVLKTFFDDYRTRDKESYPRKFLDTTFPDWKDWRAYTGKTEDAKEAFCRETAYIILNRTLFARIAEDKEIVSHTRLSSRGMADELERDEPQPYLNALTDTYDRIDEHYPDLYELGIFDWWWVSRDKRQQFSSEETRKQNQLDEELDYNLSVILKRLNRFDFQYVNRDILGQVYEDYLPKDERKELGEYYTPLEVVQYMFDSIDYEEGEDIGQKKVIDPACGSGGFLTEATERLIQHFLEKFDKTSVHKLDAEEARIILERVEEKIYGIDINPFAVHITQINLLFRTIDLYDKVTEKDPHYTMSGFEIHVADTLSPTLLEKQSNQVDDGKEQSSLQQFSDYNGRAQSFIEDRTAVDHLKDDEEFDVVVANPPYVRIQKLDGMKDTYSSRFSSAIKNFDIYVPFIQRGLEWLSEDGQLAYICPNRLINADYAEEIRNQLVEEPITSLIDFREADVFDVPTPYPCIVTLDREETVEDRDVRCARFDEKADGALDEITYLDEWETPEDAEGYELFTYSQDALEEDNRDSALKTWKPMPQSERQVFDKIESNSELRVSSVMDEVFQGLATSADKVYIGHIIDEVEDGLVKFQPTGSDEPSLIETDVLRKVLKGNEIQRWKNDWQGLWLVFPYDVYGDDAELLSEETLKEELPHTWDFFQEYEDTLKDRESGRMRGEDDWYGYIYPKNLVKFDPKKIIVGVLRQEPSFVPDPDGEYYFVGGGTAGGYGLHVREEYVSGEDDLLYFASILNSRVLEYYHKHISFIFNSKYYSYGRNFLEPHPLTTPDSDLKEDIIAIAESIKERNDEIAELGYKTSDIQNYLPDYECDTTLLDIADSMDLDDDDYRQDPIRTNEKMNVQTTDEVYQVVMKRGHYIDFDSEEVRDFIYQLLKSQDRRLNRTEVLNMSVPSKEGILALMDEYASDKERIQELEEESDEKQAELDEMILYDVYDLSEDDKAVMEDYLEVW</sequence>
<dbReference type="InterPro" id="IPR011639">
    <property type="entry name" value="MethylTrfase_TaqI-like_dom"/>
</dbReference>
<evidence type="ECO:0000256" key="4">
    <source>
        <dbReference type="ARBA" id="ARBA00022691"/>
    </source>
</evidence>
<proteinExistence type="predicted"/>
<dbReference type="InterPro" id="IPR002052">
    <property type="entry name" value="DNA_methylase_N6_adenine_CS"/>
</dbReference>
<name>A0A8T8E339_9EURY</name>
<keyword evidence="3" id="KW-0808">Transferase</keyword>
<keyword evidence="10" id="KW-1185">Reference proteome</keyword>
<evidence type="ECO:0000313" key="9">
    <source>
        <dbReference type="EMBL" id="QRV16007.1"/>
    </source>
</evidence>
<accession>A0A8T8E339</accession>
<dbReference type="Proteomes" id="UP000637819">
    <property type="component" value="Chromosome"/>
</dbReference>
<dbReference type="InterPro" id="IPR029464">
    <property type="entry name" value="HSDR_N"/>
</dbReference>
<dbReference type="InterPro" id="IPR029063">
    <property type="entry name" value="SAM-dependent_MTases_sf"/>
</dbReference>
<dbReference type="EC" id="2.1.1.72" evidence="1"/>
<dbReference type="OrthoDB" id="170702at2157"/>
<evidence type="ECO:0000256" key="6">
    <source>
        <dbReference type="SAM" id="Coils"/>
    </source>
</evidence>
<dbReference type="PANTHER" id="PTHR33841:SF1">
    <property type="entry name" value="DNA METHYLTRANSFERASE A"/>
    <property type="match status" value="1"/>
</dbReference>
<evidence type="ECO:0000256" key="2">
    <source>
        <dbReference type="ARBA" id="ARBA00022603"/>
    </source>
</evidence>
<organism evidence="9 10">
    <name type="scientific">Haloterrigena salifodinae</name>
    <dbReference type="NCBI Taxonomy" id="2675099"/>
    <lineage>
        <taxon>Archaea</taxon>
        <taxon>Methanobacteriati</taxon>
        <taxon>Methanobacteriota</taxon>
        <taxon>Stenosarchaea group</taxon>
        <taxon>Halobacteria</taxon>
        <taxon>Halobacteriales</taxon>
        <taxon>Natrialbaceae</taxon>
        <taxon>Haloterrigena</taxon>
    </lineage>
</organism>
<reference evidence="9 10" key="1">
    <citation type="submission" date="2021-01" db="EMBL/GenBank/DDBJ databases">
        <title>Genome Sequence and Methylation Pattern of Haloterrigena salifodinae BOL5-1, An Extremely Halophilic Archaeon from a Bolivian Salt Mine.</title>
        <authorList>
            <person name="DasSarma P."/>
            <person name="Anton B.P."/>
            <person name="DasSarma S.L."/>
            <person name="von Ehrenheim H.A.L."/>
            <person name="Martinez F.L."/>
            <person name="Guzman D."/>
            <person name="Roberts R.J."/>
            <person name="DasSarma S."/>
        </authorList>
    </citation>
    <scope>NUCLEOTIDE SEQUENCE [LARGE SCALE GENOMIC DNA]</scope>
    <source>
        <strain evidence="9 10">BOL5-1</strain>
    </source>
</reference>
<evidence type="ECO:0000256" key="1">
    <source>
        <dbReference type="ARBA" id="ARBA00011900"/>
    </source>
</evidence>
<dbReference type="SUPFAM" id="SSF53335">
    <property type="entry name" value="S-adenosyl-L-methionine-dependent methyltransferases"/>
    <property type="match status" value="1"/>
</dbReference>
<dbReference type="Pfam" id="PF07669">
    <property type="entry name" value="Eco57I"/>
    <property type="match status" value="1"/>
</dbReference>
<dbReference type="GO" id="GO:0032259">
    <property type="term" value="P:methylation"/>
    <property type="evidence" value="ECO:0007669"/>
    <property type="project" value="UniProtKB-KW"/>
</dbReference>